<sequence>MSKRKLSPTGLPEAKRPFGVAPHTTAPSYRPFNALYDEVILTIFSYLPYADLCTVQHVNRDWSRLAQDNQLWKSLYLSEYGRTRLRGVRGFIGRSDGRETKPLPGRAKHELPEDFRDWKWMFRISSNWRTGRCSVERLYEDPDELRSLPGPAEQTLSGSHVLLAGALTITSTRTQSPYPEVQLVCPFHGMRSLSCQTPRSQPSTIITALALDQSPPARTQSFRLATFLSTGEFIIFSVGQHQSTESVSRLSYLPAVRIPRTAPILQAAFHGRLLATLSQSFHLSLYEVSAGAITHKLTLSSFTSHPPSSLVLTPAGTDTYKLIIAYAIPVFPAHWSVGATELIITTAPSFVVSSSRTIRAYDVPSGWIDESKLRLMREQWGRRVARVADTQTDGKWVVLAPDEAPRAADAGSPSSDSDTPSSPSSSPSSFVAARMHSPSSLQLYRLYLPAGASTPKLTYVRSLHGQLGPVTALALADGRCVSLGANGSIWVWDLEAGTGAEVFSAGSAGDDDASPVELPEIKGHVVFDERRIVTADARGVVVRRFDV</sequence>
<evidence type="ECO:0000313" key="3">
    <source>
        <dbReference type="EMBL" id="GJE96745.1"/>
    </source>
</evidence>
<evidence type="ECO:0000256" key="1">
    <source>
        <dbReference type="SAM" id="MobiDB-lite"/>
    </source>
</evidence>
<dbReference type="AlphaFoldDB" id="A0A9P3LIV6"/>
<dbReference type="Pfam" id="PF25499">
    <property type="entry name" value="Beta-prop_pof12"/>
    <property type="match status" value="1"/>
</dbReference>
<proteinExistence type="predicted"/>
<dbReference type="SUPFAM" id="SSF81383">
    <property type="entry name" value="F-box domain"/>
    <property type="match status" value="1"/>
</dbReference>
<dbReference type="OrthoDB" id="3219396at2759"/>
<dbReference type="InterPro" id="IPR036047">
    <property type="entry name" value="F-box-like_dom_sf"/>
</dbReference>
<dbReference type="GO" id="GO:0005737">
    <property type="term" value="C:cytoplasm"/>
    <property type="evidence" value="ECO:0007669"/>
    <property type="project" value="TreeGrafter"/>
</dbReference>
<dbReference type="Gene3D" id="1.20.1280.50">
    <property type="match status" value="1"/>
</dbReference>
<feature type="compositionally biased region" description="Low complexity" evidence="1">
    <location>
        <begin position="412"/>
        <end position="429"/>
    </location>
</feature>
<protein>
    <submittedName>
        <fullName evidence="3">F-box protein</fullName>
    </submittedName>
</protein>
<dbReference type="GO" id="GO:0031146">
    <property type="term" value="P:SCF-dependent proteasomal ubiquitin-dependent protein catabolic process"/>
    <property type="evidence" value="ECO:0007669"/>
    <property type="project" value="TreeGrafter"/>
</dbReference>
<dbReference type="InterPro" id="IPR001810">
    <property type="entry name" value="F-box_dom"/>
</dbReference>
<dbReference type="Gene3D" id="2.130.10.10">
    <property type="entry name" value="YVTN repeat-like/Quinoprotein amine dehydrogenase"/>
    <property type="match status" value="1"/>
</dbReference>
<evidence type="ECO:0000313" key="4">
    <source>
        <dbReference type="Proteomes" id="UP000703269"/>
    </source>
</evidence>
<gene>
    <name evidence="3" type="ORF">PsYK624_129510</name>
</gene>
<name>A0A9P3LIV6_9APHY</name>
<comment type="caution">
    <text evidence="3">The sequence shown here is derived from an EMBL/GenBank/DDBJ whole genome shotgun (WGS) entry which is preliminary data.</text>
</comment>
<feature type="region of interest" description="Disordered" evidence="1">
    <location>
        <begin position="405"/>
        <end position="431"/>
    </location>
</feature>
<reference evidence="3 4" key="1">
    <citation type="submission" date="2021-08" db="EMBL/GenBank/DDBJ databases">
        <title>Draft Genome Sequence of Phanerochaete sordida strain YK-624.</title>
        <authorList>
            <person name="Mori T."/>
            <person name="Dohra H."/>
            <person name="Suzuki T."/>
            <person name="Kawagishi H."/>
            <person name="Hirai H."/>
        </authorList>
    </citation>
    <scope>NUCLEOTIDE SEQUENCE [LARGE SCALE GENOMIC DNA]</scope>
    <source>
        <strain evidence="3 4">YK-624</strain>
    </source>
</reference>
<dbReference type="InterPro" id="IPR036322">
    <property type="entry name" value="WD40_repeat_dom_sf"/>
</dbReference>
<dbReference type="GO" id="GO:0019005">
    <property type="term" value="C:SCF ubiquitin ligase complex"/>
    <property type="evidence" value="ECO:0007669"/>
    <property type="project" value="TreeGrafter"/>
</dbReference>
<feature type="domain" description="F-box" evidence="2">
    <location>
        <begin position="29"/>
        <end position="75"/>
    </location>
</feature>
<dbReference type="SUPFAM" id="SSF50978">
    <property type="entry name" value="WD40 repeat-like"/>
    <property type="match status" value="1"/>
</dbReference>
<evidence type="ECO:0000259" key="2">
    <source>
        <dbReference type="PROSITE" id="PS50181"/>
    </source>
</evidence>
<dbReference type="PANTHER" id="PTHR12874">
    <property type="entry name" value="F-BOX ONLY PROTEIN 48-RELATED"/>
    <property type="match status" value="1"/>
</dbReference>
<dbReference type="Proteomes" id="UP000703269">
    <property type="component" value="Unassembled WGS sequence"/>
</dbReference>
<dbReference type="InterPro" id="IPR015943">
    <property type="entry name" value="WD40/YVTN_repeat-like_dom_sf"/>
</dbReference>
<dbReference type="EMBL" id="BPQB01000063">
    <property type="protein sequence ID" value="GJE96745.1"/>
    <property type="molecule type" value="Genomic_DNA"/>
</dbReference>
<dbReference type="SMART" id="SM00256">
    <property type="entry name" value="FBOX"/>
    <property type="match status" value="1"/>
</dbReference>
<keyword evidence="4" id="KW-1185">Reference proteome</keyword>
<organism evidence="3 4">
    <name type="scientific">Phanerochaete sordida</name>
    <dbReference type="NCBI Taxonomy" id="48140"/>
    <lineage>
        <taxon>Eukaryota</taxon>
        <taxon>Fungi</taxon>
        <taxon>Dikarya</taxon>
        <taxon>Basidiomycota</taxon>
        <taxon>Agaricomycotina</taxon>
        <taxon>Agaricomycetes</taxon>
        <taxon>Polyporales</taxon>
        <taxon>Phanerochaetaceae</taxon>
        <taxon>Phanerochaete</taxon>
    </lineage>
</organism>
<dbReference type="PROSITE" id="PS50181">
    <property type="entry name" value="FBOX"/>
    <property type="match status" value="1"/>
</dbReference>
<feature type="region of interest" description="Disordered" evidence="1">
    <location>
        <begin position="1"/>
        <end position="20"/>
    </location>
</feature>
<accession>A0A9P3LIV6</accession>
<dbReference type="Pfam" id="PF12937">
    <property type="entry name" value="F-box-like"/>
    <property type="match status" value="1"/>
</dbReference>
<dbReference type="PANTHER" id="PTHR12874:SF9">
    <property type="entry name" value="F-BOX ONLY PROTEIN 48"/>
    <property type="match status" value="1"/>
</dbReference>